<feature type="compositionally biased region" description="Polar residues" evidence="1">
    <location>
        <begin position="48"/>
        <end position="63"/>
    </location>
</feature>
<dbReference type="Proteomes" id="UP000055060">
    <property type="component" value="Unassembled WGS sequence"/>
</dbReference>
<protein>
    <submittedName>
        <fullName evidence="2">Uncharacterized protein</fullName>
    </submittedName>
</protein>
<name>A0A0S7BHC2_9CHLR</name>
<feature type="compositionally biased region" description="Polar residues" evidence="1">
    <location>
        <begin position="25"/>
        <end position="36"/>
    </location>
</feature>
<evidence type="ECO:0000313" key="3">
    <source>
        <dbReference type="Proteomes" id="UP000055060"/>
    </source>
</evidence>
<dbReference type="EMBL" id="DF967972">
    <property type="protein sequence ID" value="GAP13592.1"/>
    <property type="molecule type" value="Genomic_DNA"/>
</dbReference>
<gene>
    <name evidence="2" type="ORF">LARV_01347</name>
</gene>
<accession>A0A0S7BHC2</accession>
<reference evidence="2" key="1">
    <citation type="submission" date="2015-07" db="EMBL/GenBank/DDBJ databases">
        <title>Draft Genome Sequences of Anaerolinea thermolimosa IMO-1, Bellilinea caldifistulae GOMI-1, Leptolinea tardivitalis YMTK-2, Levilinea saccharolytica KIBI-1,Longilinea arvoryzae KOME-1, Previously Described as Members of the Anaerolineaceae (Chloroflexi).</title>
        <authorList>
            <person name="Sekiguchi Y."/>
            <person name="Ohashi A."/>
            <person name="Matsuura N."/>
            <person name="Tourlousse M.D."/>
        </authorList>
    </citation>
    <scope>NUCLEOTIDE SEQUENCE [LARGE SCALE GENOMIC DNA]</scope>
    <source>
        <strain evidence="2">KOME-1</strain>
    </source>
</reference>
<evidence type="ECO:0000313" key="2">
    <source>
        <dbReference type="EMBL" id="GAP13592.1"/>
    </source>
</evidence>
<organism evidence="2">
    <name type="scientific">Longilinea arvoryzae</name>
    <dbReference type="NCBI Taxonomy" id="360412"/>
    <lineage>
        <taxon>Bacteria</taxon>
        <taxon>Bacillati</taxon>
        <taxon>Chloroflexota</taxon>
        <taxon>Anaerolineae</taxon>
        <taxon>Anaerolineales</taxon>
        <taxon>Anaerolineaceae</taxon>
        <taxon>Longilinea</taxon>
    </lineage>
</organism>
<sequence>MGRKGVSKRKSMKTKPKPYAGGTASGSVSSNAQAPESQPAKPMDTGKVSPSTKGSEKPSTNWKKTPKKG</sequence>
<dbReference type="AlphaFoldDB" id="A0A0S7BHC2"/>
<proteinExistence type="predicted"/>
<evidence type="ECO:0000256" key="1">
    <source>
        <dbReference type="SAM" id="MobiDB-lite"/>
    </source>
</evidence>
<feature type="region of interest" description="Disordered" evidence="1">
    <location>
        <begin position="1"/>
        <end position="69"/>
    </location>
</feature>
<keyword evidence="3" id="KW-1185">Reference proteome</keyword>
<dbReference type="RefSeq" id="WP_152031736.1">
    <property type="nucleotide sequence ID" value="NZ_DF967972.1"/>
</dbReference>
<feature type="compositionally biased region" description="Basic residues" evidence="1">
    <location>
        <begin position="1"/>
        <end position="16"/>
    </location>
</feature>